<keyword evidence="9" id="KW-1185">Reference proteome</keyword>
<evidence type="ECO:0000256" key="3">
    <source>
        <dbReference type="ARBA" id="ARBA00022692"/>
    </source>
</evidence>
<gene>
    <name evidence="8" type="ORF">E6W36_12640</name>
</gene>
<dbReference type="KEGG" id="hgn:E6W36_12640"/>
<dbReference type="InterPro" id="IPR007267">
    <property type="entry name" value="GtrA_DPMS_TM"/>
</dbReference>
<evidence type="ECO:0000256" key="1">
    <source>
        <dbReference type="ARBA" id="ARBA00004141"/>
    </source>
</evidence>
<comment type="subcellular location">
    <subcellularLocation>
        <location evidence="1">Membrane</location>
        <topology evidence="1">Multi-pass membrane protein</topology>
    </subcellularLocation>
</comment>
<evidence type="ECO:0000259" key="7">
    <source>
        <dbReference type="Pfam" id="PF04138"/>
    </source>
</evidence>
<reference evidence="9" key="1">
    <citation type="submission" date="2019-04" db="EMBL/GenBank/DDBJ databases">
        <title>Complete genome sequence of Sphingomonas sp. W1-2-3.</title>
        <authorList>
            <person name="Im W.T."/>
        </authorList>
    </citation>
    <scope>NUCLEOTIDE SEQUENCE [LARGE SCALE GENOMIC DNA]</scope>
    <source>
        <strain evidence="9">W1-2-3</strain>
    </source>
</reference>
<name>A0A4D7C4P6_9SPHN</name>
<keyword evidence="4 6" id="KW-1133">Transmembrane helix</keyword>
<dbReference type="GO" id="GO:0005886">
    <property type="term" value="C:plasma membrane"/>
    <property type="evidence" value="ECO:0007669"/>
    <property type="project" value="TreeGrafter"/>
</dbReference>
<evidence type="ECO:0000313" key="9">
    <source>
        <dbReference type="Proteomes" id="UP000298714"/>
    </source>
</evidence>
<dbReference type="Proteomes" id="UP000298714">
    <property type="component" value="Chromosome"/>
</dbReference>
<proteinExistence type="inferred from homology"/>
<dbReference type="AlphaFoldDB" id="A0A4D7C4P6"/>
<evidence type="ECO:0000313" key="8">
    <source>
        <dbReference type="EMBL" id="QCI80051.1"/>
    </source>
</evidence>
<dbReference type="EMBL" id="CP039704">
    <property type="protein sequence ID" value="QCI80051.1"/>
    <property type="molecule type" value="Genomic_DNA"/>
</dbReference>
<dbReference type="Pfam" id="PF04138">
    <property type="entry name" value="GtrA_DPMS_TM"/>
    <property type="match status" value="1"/>
</dbReference>
<dbReference type="PANTHER" id="PTHR38459">
    <property type="entry name" value="PROPHAGE BACTOPRENOL-LINKED GLUCOSE TRANSLOCASE HOMOLOG"/>
    <property type="match status" value="1"/>
</dbReference>
<sequence>MRLQGLAAQLRDPGHALGQAARFGLVGVVNTALALGVLNMLHASGVAVRPASYIGSGLAVVVSFLLNRAWTFRTRRADGPWRQFGRFVAVNVVSVVAFSEAVTALSATMPVPVASLLGVVFSFVANFLLSRLLVFRARP</sequence>
<evidence type="ECO:0000256" key="2">
    <source>
        <dbReference type="ARBA" id="ARBA00009399"/>
    </source>
</evidence>
<evidence type="ECO:0000256" key="5">
    <source>
        <dbReference type="ARBA" id="ARBA00023136"/>
    </source>
</evidence>
<comment type="similarity">
    <text evidence="2">Belongs to the GtrA family.</text>
</comment>
<keyword evidence="5 6" id="KW-0472">Membrane</keyword>
<keyword evidence="3 6" id="KW-0812">Transmembrane</keyword>
<dbReference type="InterPro" id="IPR051401">
    <property type="entry name" value="GtrA_CellWall_Glycosyl"/>
</dbReference>
<dbReference type="RefSeq" id="WP_222872908.1">
    <property type="nucleotide sequence ID" value="NZ_CP039704.1"/>
</dbReference>
<feature type="transmembrane region" description="Helical" evidence="6">
    <location>
        <begin position="47"/>
        <end position="66"/>
    </location>
</feature>
<evidence type="ECO:0000256" key="4">
    <source>
        <dbReference type="ARBA" id="ARBA00022989"/>
    </source>
</evidence>
<feature type="transmembrane region" description="Helical" evidence="6">
    <location>
        <begin position="20"/>
        <end position="41"/>
    </location>
</feature>
<feature type="domain" description="GtrA/DPMS transmembrane" evidence="7">
    <location>
        <begin position="22"/>
        <end position="135"/>
    </location>
</feature>
<accession>A0A4D7C4P6</accession>
<feature type="transmembrane region" description="Helical" evidence="6">
    <location>
        <begin position="113"/>
        <end position="134"/>
    </location>
</feature>
<dbReference type="PANTHER" id="PTHR38459:SF1">
    <property type="entry name" value="PROPHAGE BACTOPRENOL-LINKED GLUCOSE TRANSLOCASE HOMOLOG"/>
    <property type="match status" value="1"/>
</dbReference>
<protein>
    <submittedName>
        <fullName evidence="8">GtrA family protein</fullName>
    </submittedName>
</protein>
<feature type="transmembrane region" description="Helical" evidence="6">
    <location>
        <begin position="87"/>
        <end position="107"/>
    </location>
</feature>
<organism evidence="8 9">
    <name type="scientific">Hankyongella ginsenosidimutans</name>
    <dbReference type="NCBI Taxonomy" id="1763828"/>
    <lineage>
        <taxon>Bacteria</taxon>
        <taxon>Pseudomonadati</taxon>
        <taxon>Pseudomonadota</taxon>
        <taxon>Alphaproteobacteria</taxon>
        <taxon>Sphingomonadales</taxon>
        <taxon>Sphingomonadaceae</taxon>
        <taxon>Hankyongella</taxon>
    </lineage>
</organism>
<evidence type="ECO:0000256" key="6">
    <source>
        <dbReference type="SAM" id="Phobius"/>
    </source>
</evidence>
<dbReference type="GO" id="GO:0000271">
    <property type="term" value="P:polysaccharide biosynthetic process"/>
    <property type="evidence" value="ECO:0007669"/>
    <property type="project" value="InterPro"/>
</dbReference>